<name>A0A1E5XSS8_9HYPH</name>
<dbReference type="PANTHER" id="PTHR43537:SF53">
    <property type="entry name" value="HTH-TYPE TRANSCRIPTIONAL REPRESSOR NANR"/>
    <property type="match status" value="1"/>
</dbReference>
<evidence type="ECO:0000256" key="3">
    <source>
        <dbReference type="ARBA" id="ARBA00023163"/>
    </source>
</evidence>
<dbReference type="Gene3D" id="1.10.10.10">
    <property type="entry name" value="Winged helix-like DNA-binding domain superfamily/Winged helix DNA-binding domain"/>
    <property type="match status" value="1"/>
</dbReference>
<proteinExistence type="predicted"/>
<sequence length="255" mass="28949">MNEGDSSQGLGLAPISRPKLYEVVAARLEAAIRDGRLKPGDRLPSERDLMETFETGRPSVREAFLFLEKKGLIETENGRRARVRQPDVFSVLESLDSVIHLSLQDGETFKDLFAARSFLEQAMARNAAKTITDAQLALLRERLDGNGRAIGDRHEFVRTDALFHRTLFEVADNRIFEAVHDAFAGWVEERRSKLQRESFTEQHAHRQHTDIFNAIAARDPDAAETAMRDHLKGWWAAWVTQKELPQDAYVDPPTT</sequence>
<dbReference type="SMART" id="SM00345">
    <property type="entry name" value="HTH_GNTR"/>
    <property type="match status" value="1"/>
</dbReference>
<feature type="domain" description="HTH gntR-type" evidence="4">
    <location>
        <begin position="18"/>
        <end position="86"/>
    </location>
</feature>
<dbReference type="EMBL" id="LAJE02000150">
    <property type="protein sequence ID" value="OEO31656.1"/>
    <property type="molecule type" value="Genomic_DNA"/>
</dbReference>
<dbReference type="InterPro" id="IPR036388">
    <property type="entry name" value="WH-like_DNA-bd_sf"/>
</dbReference>
<dbReference type="PROSITE" id="PS50949">
    <property type="entry name" value="HTH_GNTR"/>
    <property type="match status" value="1"/>
</dbReference>
<dbReference type="SUPFAM" id="SSF46785">
    <property type="entry name" value="Winged helix' DNA-binding domain"/>
    <property type="match status" value="1"/>
</dbReference>
<keyword evidence="3" id="KW-0804">Transcription</keyword>
<dbReference type="OrthoDB" id="9028214at2"/>
<evidence type="ECO:0000259" key="4">
    <source>
        <dbReference type="PROSITE" id="PS50949"/>
    </source>
</evidence>
<dbReference type="Proteomes" id="UP000095463">
    <property type="component" value="Unassembled WGS sequence"/>
</dbReference>
<accession>A0A1E5XSS8</accession>
<dbReference type="RefSeq" id="WP_069909150.1">
    <property type="nucleotide sequence ID" value="NZ_LAJE02000150.1"/>
</dbReference>
<dbReference type="CDD" id="cd07377">
    <property type="entry name" value="WHTH_GntR"/>
    <property type="match status" value="1"/>
</dbReference>
<dbReference type="GO" id="GO:0003700">
    <property type="term" value="F:DNA-binding transcription factor activity"/>
    <property type="evidence" value="ECO:0007669"/>
    <property type="project" value="InterPro"/>
</dbReference>
<dbReference type="Pfam" id="PF00392">
    <property type="entry name" value="GntR"/>
    <property type="match status" value="1"/>
</dbReference>
<dbReference type="PRINTS" id="PR00035">
    <property type="entry name" value="HTHGNTR"/>
</dbReference>
<dbReference type="SUPFAM" id="SSF48008">
    <property type="entry name" value="GntR ligand-binding domain-like"/>
    <property type="match status" value="1"/>
</dbReference>
<dbReference type="InterPro" id="IPR008920">
    <property type="entry name" value="TF_FadR/GntR_C"/>
</dbReference>
<evidence type="ECO:0000256" key="1">
    <source>
        <dbReference type="ARBA" id="ARBA00023015"/>
    </source>
</evidence>
<dbReference type="Pfam" id="PF07729">
    <property type="entry name" value="FCD"/>
    <property type="match status" value="1"/>
</dbReference>
<evidence type="ECO:0000313" key="6">
    <source>
        <dbReference type="Proteomes" id="UP000095463"/>
    </source>
</evidence>
<comment type="caution">
    <text evidence="5">The sequence shown here is derived from an EMBL/GenBank/DDBJ whole genome shotgun (WGS) entry which is preliminary data.</text>
</comment>
<dbReference type="InterPro" id="IPR011711">
    <property type="entry name" value="GntR_C"/>
</dbReference>
<organism evidence="5 6">
    <name type="scientific">Devosia insulae DS-56</name>
    <dbReference type="NCBI Taxonomy" id="1116389"/>
    <lineage>
        <taxon>Bacteria</taxon>
        <taxon>Pseudomonadati</taxon>
        <taxon>Pseudomonadota</taxon>
        <taxon>Alphaproteobacteria</taxon>
        <taxon>Hyphomicrobiales</taxon>
        <taxon>Devosiaceae</taxon>
        <taxon>Devosia</taxon>
    </lineage>
</organism>
<protein>
    <recommendedName>
        <fullName evidence="4">HTH gntR-type domain-containing protein</fullName>
    </recommendedName>
</protein>
<evidence type="ECO:0000256" key="2">
    <source>
        <dbReference type="ARBA" id="ARBA00023125"/>
    </source>
</evidence>
<dbReference type="InterPro" id="IPR000524">
    <property type="entry name" value="Tscrpt_reg_HTH_GntR"/>
</dbReference>
<dbReference type="InterPro" id="IPR036390">
    <property type="entry name" value="WH_DNA-bd_sf"/>
</dbReference>
<keyword evidence="2" id="KW-0238">DNA-binding</keyword>
<dbReference type="AlphaFoldDB" id="A0A1E5XSS8"/>
<dbReference type="PANTHER" id="PTHR43537">
    <property type="entry name" value="TRANSCRIPTIONAL REGULATOR, GNTR FAMILY"/>
    <property type="match status" value="1"/>
</dbReference>
<keyword evidence="6" id="KW-1185">Reference proteome</keyword>
<keyword evidence="1" id="KW-0805">Transcription regulation</keyword>
<gene>
    <name evidence="5" type="ORF">VW23_015080</name>
</gene>
<dbReference type="Gene3D" id="1.20.120.530">
    <property type="entry name" value="GntR ligand-binding domain-like"/>
    <property type="match status" value="1"/>
</dbReference>
<reference evidence="5 6" key="1">
    <citation type="journal article" date="2015" name="Genome Announc.">
        <title>Genome Assemblies of Three Soil-Associated Devosia species: D. insulae, D. limi, and D. soli.</title>
        <authorList>
            <person name="Hassan Y.I."/>
            <person name="Lepp D."/>
            <person name="Zhou T."/>
        </authorList>
    </citation>
    <scope>NUCLEOTIDE SEQUENCE [LARGE SCALE GENOMIC DNA]</scope>
    <source>
        <strain evidence="5 6">DS-56</strain>
    </source>
</reference>
<dbReference type="GO" id="GO:0003677">
    <property type="term" value="F:DNA binding"/>
    <property type="evidence" value="ECO:0007669"/>
    <property type="project" value="UniProtKB-KW"/>
</dbReference>
<evidence type="ECO:0000313" key="5">
    <source>
        <dbReference type="EMBL" id="OEO31656.1"/>
    </source>
</evidence>
<dbReference type="SMART" id="SM00895">
    <property type="entry name" value="FCD"/>
    <property type="match status" value="1"/>
</dbReference>